<dbReference type="Proteomes" id="UP000036520">
    <property type="component" value="Chromosome"/>
</dbReference>
<reference evidence="7 8" key="1">
    <citation type="submission" date="2015-07" db="EMBL/GenBank/DDBJ databases">
        <authorList>
            <person name="Kim K.M."/>
        </authorList>
    </citation>
    <scope>NUCLEOTIDE SEQUENCE [LARGE SCALE GENOMIC DNA]</scope>
    <source>
        <strain evidence="7 8">KCTC 12363</strain>
    </source>
</reference>
<gene>
    <name evidence="7" type="ORF">CA2015_2460</name>
</gene>
<dbReference type="STRING" id="320787.CA2015_2460"/>
<sequence>MDWLILISLIVFGALLVMLEVIFVPGTTVVGILGLVFTALGIYHAFIHFSPVVGYGALAASGFINLGMIVYGFKSGVWDRFALKDTSSGGAYDDRLLGLEVGQVGETLSDCKPYGKIIIEDKIYEAKSQGGFIPAKTSITISKIENNKIIIKP</sequence>
<feature type="domain" description="NfeD-like C-terminal" evidence="6">
    <location>
        <begin position="101"/>
        <end position="153"/>
    </location>
</feature>
<evidence type="ECO:0000313" key="8">
    <source>
        <dbReference type="Proteomes" id="UP000036520"/>
    </source>
</evidence>
<dbReference type="KEGG" id="camu:CA2015_2460"/>
<feature type="transmembrane region" description="Helical" evidence="5">
    <location>
        <begin position="52"/>
        <end position="73"/>
    </location>
</feature>
<proteinExistence type="predicted"/>
<evidence type="ECO:0000259" key="6">
    <source>
        <dbReference type="Pfam" id="PF01957"/>
    </source>
</evidence>
<dbReference type="InterPro" id="IPR052165">
    <property type="entry name" value="Membrane_assoc_protease"/>
</dbReference>
<keyword evidence="4 5" id="KW-0472">Membrane</keyword>
<dbReference type="InterPro" id="IPR002810">
    <property type="entry name" value="NfeD-like_C"/>
</dbReference>
<feature type="transmembrane region" description="Helical" evidence="5">
    <location>
        <begin position="29"/>
        <end position="46"/>
    </location>
</feature>
<dbReference type="Pfam" id="PF01957">
    <property type="entry name" value="NfeD"/>
    <property type="match status" value="1"/>
</dbReference>
<dbReference type="OrthoDB" id="1120520at2"/>
<keyword evidence="3 5" id="KW-1133">Transmembrane helix</keyword>
<comment type="subcellular location">
    <subcellularLocation>
        <location evidence="1">Membrane</location>
        <topology evidence="1">Multi-pass membrane protein</topology>
    </subcellularLocation>
</comment>
<evidence type="ECO:0000256" key="3">
    <source>
        <dbReference type="ARBA" id="ARBA00022989"/>
    </source>
</evidence>
<keyword evidence="8" id="KW-1185">Reference proteome</keyword>
<protein>
    <submittedName>
        <fullName evidence="7">Nodulation protein NfeD</fullName>
    </submittedName>
</protein>
<accession>A0A0H4PU49</accession>
<dbReference type="EMBL" id="CP012040">
    <property type="protein sequence ID" value="AKP51872.1"/>
    <property type="molecule type" value="Genomic_DNA"/>
</dbReference>
<dbReference type="Gene3D" id="2.40.50.140">
    <property type="entry name" value="Nucleic acid-binding proteins"/>
    <property type="match status" value="1"/>
</dbReference>
<evidence type="ECO:0000313" key="7">
    <source>
        <dbReference type="EMBL" id="AKP51872.1"/>
    </source>
</evidence>
<name>A0A0H4PU49_9BACT</name>
<keyword evidence="2 5" id="KW-0812">Transmembrane</keyword>
<dbReference type="PANTHER" id="PTHR33507">
    <property type="entry name" value="INNER MEMBRANE PROTEIN YBBJ"/>
    <property type="match status" value="1"/>
</dbReference>
<organism evidence="7 8">
    <name type="scientific">Cyclobacterium amurskyense</name>
    <dbReference type="NCBI Taxonomy" id="320787"/>
    <lineage>
        <taxon>Bacteria</taxon>
        <taxon>Pseudomonadati</taxon>
        <taxon>Bacteroidota</taxon>
        <taxon>Cytophagia</taxon>
        <taxon>Cytophagales</taxon>
        <taxon>Cyclobacteriaceae</taxon>
        <taxon>Cyclobacterium</taxon>
    </lineage>
</organism>
<dbReference type="InterPro" id="IPR012340">
    <property type="entry name" value="NA-bd_OB-fold"/>
</dbReference>
<dbReference type="AlphaFoldDB" id="A0A0H4PU49"/>
<evidence type="ECO:0000256" key="1">
    <source>
        <dbReference type="ARBA" id="ARBA00004141"/>
    </source>
</evidence>
<evidence type="ECO:0000256" key="5">
    <source>
        <dbReference type="SAM" id="Phobius"/>
    </source>
</evidence>
<dbReference type="PANTHER" id="PTHR33507:SF3">
    <property type="entry name" value="INNER MEMBRANE PROTEIN YBBJ"/>
    <property type="match status" value="1"/>
</dbReference>
<feature type="transmembrane region" description="Helical" evidence="5">
    <location>
        <begin position="6"/>
        <end position="24"/>
    </location>
</feature>
<evidence type="ECO:0000256" key="4">
    <source>
        <dbReference type="ARBA" id="ARBA00023136"/>
    </source>
</evidence>
<dbReference type="RefSeq" id="WP_048644499.1">
    <property type="nucleotide sequence ID" value="NZ_CP012040.1"/>
</dbReference>
<evidence type="ECO:0000256" key="2">
    <source>
        <dbReference type="ARBA" id="ARBA00022692"/>
    </source>
</evidence>
<dbReference type="GO" id="GO:0005886">
    <property type="term" value="C:plasma membrane"/>
    <property type="evidence" value="ECO:0007669"/>
    <property type="project" value="TreeGrafter"/>
</dbReference>